<protein>
    <recommendedName>
        <fullName evidence="1">RanBD1 domain-containing protein</fullName>
    </recommendedName>
</protein>
<evidence type="ECO:0000313" key="3">
    <source>
        <dbReference type="Proteomes" id="UP001211065"/>
    </source>
</evidence>
<dbReference type="AlphaFoldDB" id="A0AAD5XVF2"/>
<dbReference type="Gene3D" id="2.30.29.30">
    <property type="entry name" value="Pleckstrin-homology domain (PH domain)/Phosphotyrosine-binding domain (PTB)"/>
    <property type="match status" value="2"/>
</dbReference>
<dbReference type="InterPro" id="IPR000156">
    <property type="entry name" value="Ran_bind_dom"/>
</dbReference>
<dbReference type="GO" id="GO:0005643">
    <property type="term" value="C:nuclear pore"/>
    <property type="evidence" value="ECO:0007669"/>
    <property type="project" value="TreeGrafter"/>
</dbReference>
<sequence length="488" mass="56307">MIEEADISTIVDSKQSKNEDAEEIRYNLSLLALKQTKGFQHPVYSSNLHQIDNLVSRTKEFVAPTIKCRDCLDCFSCDASGLISLNDNVEAPQSEGDSIFFNVVNLVESKVMPINYFHLHLLDSILPNFKSKKFSEEQLKKINSMLFNCVVPIDYDLNSLYIDPSKVSVKCPLCNGNGWKHDIACKQISKKSDVNTRCKNCKNCKACNSTGYVIGKIICKLCSMKGFIHRESNPHDVSPNVRCMYCYECPGCKGDGIVNYGQKSAEIDEYIFKMKCKLYLFQDGNWVERGSGEIQILKHDKAKILEFKSEKNELWVKHTITNQVELKKSGNDKTLCLISLEEENYVVEPKNFSVKFNNITDAEKFRSFFENLQLQFYEQHIRKRQYEKNFEKSIYKEVCKVYYFENAAWIDKGWGDLEIFKNLTGKLSRITMKNHEFNEKIVDHFITNKIELKKVIGNDKSFNWTADNDISKGNPRNFAVKFKSVEGK</sequence>
<feature type="domain" description="RanBD1" evidence="1">
    <location>
        <begin position="391"/>
        <end position="488"/>
    </location>
</feature>
<accession>A0AAD5XVF2</accession>
<dbReference type="GO" id="GO:0005737">
    <property type="term" value="C:cytoplasm"/>
    <property type="evidence" value="ECO:0007669"/>
    <property type="project" value="TreeGrafter"/>
</dbReference>
<dbReference type="InterPro" id="IPR011993">
    <property type="entry name" value="PH-like_dom_sf"/>
</dbReference>
<keyword evidence="3" id="KW-1185">Reference proteome</keyword>
<evidence type="ECO:0000313" key="2">
    <source>
        <dbReference type="EMBL" id="KAJ3219335.1"/>
    </source>
</evidence>
<dbReference type="GO" id="GO:0005096">
    <property type="term" value="F:GTPase activator activity"/>
    <property type="evidence" value="ECO:0007669"/>
    <property type="project" value="TreeGrafter"/>
</dbReference>
<evidence type="ECO:0000259" key="1">
    <source>
        <dbReference type="PROSITE" id="PS50196"/>
    </source>
</evidence>
<dbReference type="EMBL" id="JADGJW010000342">
    <property type="protein sequence ID" value="KAJ3219335.1"/>
    <property type="molecule type" value="Genomic_DNA"/>
</dbReference>
<organism evidence="2 3">
    <name type="scientific">Clydaea vesicula</name>
    <dbReference type="NCBI Taxonomy" id="447962"/>
    <lineage>
        <taxon>Eukaryota</taxon>
        <taxon>Fungi</taxon>
        <taxon>Fungi incertae sedis</taxon>
        <taxon>Chytridiomycota</taxon>
        <taxon>Chytridiomycota incertae sedis</taxon>
        <taxon>Chytridiomycetes</taxon>
        <taxon>Lobulomycetales</taxon>
        <taxon>Lobulomycetaceae</taxon>
        <taxon>Clydaea</taxon>
    </lineage>
</organism>
<dbReference type="Pfam" id="PF00638">
    <property type="entry name" value="Ran_BP1"/>
    <property type="match status" value="2"/>
</dbReference>
<comment type="caution">
    <text evidence="2">The sequence shown here is derived from an EMBL/GenBank/DDBJ whole genome shotgun (WGS) entry which is preliminary data.</text>
</comment>
<gene>
    <name evidence="2" type="ORF">HK099_004732</name>
</gene>
<reference evidence="2" key="1">
    <citation type="submission" date="2020-05" db="EMBL/GenBank/DDBJ databases">
        <title>Phylogenomic resolution of chytrid fungi.</title>
        <authorList>
            <person name="Stajich J.E."/>
            <person name="Amses K."/>
            <person name="Simmons R."/>
            <person name="Seto K."/>
            <person name="Myers J."/>
            <person name="Bonds A."/>
            <person name="Quandt C.A."/>
            <person name="Barry K."/>
            <person name="Liu P."/>
            <person name="Grigoriev I."/>
            <person name="Longcore J.E."/>
            <person name="James T.Y."/>
        </authorList>
    </citation>
    <scope>NUCLEOTIDE SEQUENCE</scope>
    <source>
        <strain evidence="2">JEL0476</strain>
    </source>
</reference>
<proteinExistence type="predicted"/>
<dbReference type="PANTHER" id="PTHR23138">
    <property type="entry name" value="RAN BINDING PROTEIN"/>
    <property type="match status" value="1"/>
</dbReference>
<dbReference type="SUPFAM" id="SSF50729">
    <property type="entry name" value="PH domain-like"/>
    <property type="match status" value="2"/>
</dbReference>
<dbReference type="InterPro" id="IPR045255">
    <property type="entry name" value="RanBP1-like"/>
</dbReference>
<feature type="domain" description="RanBD1" evidence="1">
    <location>
        <begin position="266"/>
        <end position="378"/>
    </location>
</feature>
<dbReference type="Proteomes" id="UP001211065">
    <property type="component" value="Unassembled WGS sequence"/>
</dbReference>
<dbReference type="PROSITE" id="PS50196">
    <property type="entry name" value="RANBD1"/>
    <property type="match status" value="2"/>
</dbReference>
<name>A0AAD5XVF2_9FUNG</name>
<dbReference type="PANTHER" id="PTHR23138:SF87">
    <property type="entry name" value="E3 SUMO-PROTEIN LIGASE RANBP2"/>
    <property type="match status" value="1"/>
</dbReference>